<accession>A0A7C8VBE1</accession>
<dbReference type="EMBL" id="JAABOJ010000040">
    <property type="protein sequence ID" value="KAF3275024.1"/>
    <property type="molecule type" value="Genomic_DNA"/>
</dbReference>
<comment type="caution">
    <text evidence="1">The sequence shown here is derived from an EMBL/GenBank/DDBJ whole genome shotgun (WGS) entry which is preliminary data.</text>
</comment>
<proteinExistence type="predicted"/>
<gene>
    <name evidence="1" type="ORF">TWF970_007467</name>
</gene>
<organism evidence="1 2">
    <name type="scientific">Orbilia oligospora</name>
    <name type="common">Nematode-trapping fungus</name>
    <name type="synonym">Arthrobotrys oligospora</name>
    <dbReference type="NCBI Taxonomy" id="2813651"/>
    <lineage>
        <taxon>Eukaryota</taxon>
        <taxon>Fungi</taxon>
        <taxon>Dikarya</taxon>
        <taxon>Ascomycota</taxon>
        <taxon>Pezizomycotina</taxon>
        <taxon>Orbiliomycetes</taxon>
        <taxon>Orbiliales</taxon>
        <taxon>Orbiliaceae</taxon>
        <taxon>Orbilia</taxon>
    </lineage>
</organism>
<reference evidence="1 2" key="1">
    <citation type="submission" date="2020-01" db="EMBL/GenBank/DDBJ databases">
        <authorList>
            <person name="Palmer J.M."/>
        </authorList>
    </citation>
    <scope>NUCLEOTIDE SEQUENCE [LARGE SCALE GENOMIC DNA]</scope>
    <source>
        <strain evidence="1 2">TWF970</strain>
    </source>
</reference>
<protein>
    <submittedName>
        <fullName evidence="1">Uncharacterized protein</fullName>
    </submittedName>
</protein>
<name>A0A7C8VBE1_ORBOL</name>
<evidence type="ECO:0000313" key="1">
    <source>
        <dbReference type="EMBL" id="KAF3275024.1"/>
    </source>
</evidence>
<evidence type="ECO:0000313" key="2">
    <source>
        <dbReference type="Proteomes" id="UP000474640"/>
    </source>
</evidence>
<sequence length="132" mass="14931">MLNHLVRGGIRIVKGISKTFKAPTTKLDLTSASSPWPWENQLRIPQVVWKASIAWLSAHLLCISGKCIDISLGSGRKELGWLVRGQRRLDIMTAMNIYFEARYQCNGGYRSYHISWKPGGVDSSILRSLMRL</sequence>
<dbReference type="Proteomes" id="UP000474640">
    <property type="component" value="Unassembled WGS sequence"/>
</dbReference>
<dbReference type="AlphaFoldDB" id="A0A7C8VBE1"/>